<dbReference type="SUPFAM" id="SSF47203">
    <property type="entry name" value="Acyl-CoA dehydrogenase C-terminal domain-like"/>
    <property type="match status" value="1"/>
</dbReference>
<sequence length="391" mass="43395">MDLSIPKELDEVRAKAKAFVDEVAIPAEDHYDYDHGRMPEPIVQKLREEAKKRGLWTAHLPKSEGGLGLDMVGTALVFSELGRSPIAPYLCNCDAPDEGNMHLLHLAANAEQKKKYYHPLVEGKIRSGFAMTEPPPGAGSDPSTLSTNAEKDGDHYILNGHKWYCTGANGASFLIVMSKVNDSFRRTSMFLVPTDAPGYTMVQEIGVLGSHGPGGHCELKFENVKVHESQVLGKIGEGFRLSQERLGPARLTHCMRWIGLARRSMEIAREYAIKRELFGGKLSDHQGIQWMFAESALEIQSGFLLTLKAADILRKNGDARQAVSLAKWQVSETLNKCIDRAIQICGSHGFSRYLKLELFYRDARAARIADGPTETHKMVIGRNLMSGKENF</sequence>
<dbReference type="PANTHER" id="PTHR48083">
    <property type="entry name" value="MEDIUM-CHAIN SPECIFIC ACYL-COA DEHYDROGENASE, MITOCHONDRIAL-RELATED"/>
    <property type="match status" value="1"/>
</dbReference>
<dbReference type="GO" id="GO:0003995">
    <property type="term" value="F:acyl-CoA dehydrogenase activity"/>
    <property type="evidence" value="ECO:0007669"/>
    <property type="project" value="TreeGrafter"/>
</dbReference>
<dbReference type="Gene3D" id="2.40.110.10">
    <property type="entry name" value="Butyryl-CoA Dehydrogenase, subunit A, domain 2"/>
    <property type="match status" value="1"/>
</dbReference>
<evidence type="ECO:0000259" key="10">
    <source>
        <dbReference type="Pfam" id="PF02771"/>
    </source>
</evidence>
<dbReference type="InterPro" id="IPR050741">
    <property type="entry name" value="Acyl-CoA_dehydrogenase"/>
</dbReference>
<dbReference type="RefSeq" id="WP_100706621.1">
    <property type="nucleotide sequence ID" value="NZ_NPDL01000008.1"/>
</dbReference>
<keyword evidence="6 7" id="KW-0560">Oxidoreductase</keyword>
<dbReference type="InterPro" id="IPR009075">
    <property type="entry name" value="AcylCo_DH/oxidase_C"/>
</dbReference>
<dbReference type="GO" id="GO:0050660">
    <property type="term" value="F:flavin adenine dinucleotide binding"/>
    <property type="evidence" value="ECO:0007669"/>
    <property type="project" value="InterPro"/>
</dbReference>
<dbReference type="Proteomes" id="UP000232196">
    <property type="component" value="Unassembled WGS sequence"/>
</dbReference>
<comment type="caution">
    <text evidence="11">The sequence shown here is derived from an EMBL/GenBank/DDBJ whole genome shotgun (WGS) entry which is preliminary data.</text>
</comment>
<dbReference type="FunFam" id="2.40.110.10:FF:000002">
    <property type="entry name" value="Acyl-CoA dehydrogenase fadE12"/>
    <property type="match status" value="1"/>
</dbReference>
<reference evidence="11 12" key="1">
    <citation type="submission" date="2017-07" db="EMBL/GenBank/DDBJ databases">
        <title>Leptospira spp. isolated from tropical soils.</title>
        <authorList>
            <person name="Thibeaux R."/>
            <person name="Iraola G."/>
            <person name="Ferres I."/>
            <person name="Bierque E."/>
            <person name="Girault D."/>
            <person name="Soupe-Gilbert M.-E."/>
            <person name="Picardeau M."/>
            <person name="Goarant C."/>
        </authorList>
    </citation>
    <scope>NUCLEOTIDE SEQUENCE [LARGE SCALE GENOMIC DNA]</scope>
    <source>
        <strain evidence="11 12">MCA1-C-A1</strain>
    </source>
</reference>
<evidence type="ECO:0000256" key="2">
    <source>
        <dbReference type="ARBA" id="ARBA00009347"/>
    </source>
</evidence>
<dbReference type="InterPro" id="IPR013786">
    <property type="entry name" value="AcylCoA_DH/ox_N"/>
</dbReference>
<dbReference type="InterPro" id="IPR009100">
    <property type="entry name" value="AcylCoA_DH/oxidase_NM_dom_sf"/>
</dbReference>
<gene>
    <name evidence="11" type="ORF">CH357_10055</name>
</gene>
<evidence type="ECO:0000256" key="4">
    <source>
        <dbReference type="ARBA" id="ARBA00022630"/>
    </source>
</evidence>
<evidence type="ECO:0000256" key="7">
    <source>
        <dbReference type="RuleBase" id="RU362125"/>
    </source>
</evidence>
<comment type="cofactor">
    <cofactor evidence="1 7">
        <name>FAD</name>
        <dbReference type="ChEBI" id="CHEBI:57692"/>
    </cofactor>
</comment>
<accession>A0A2M9XC27</accession>
<evidence type="ECO:0000256" key="6">
    <source>
        <dbReference type="ARBA" id="ARBA00023002"/>
    </source>
</evidence>
<dbReference type="PANTHER" id="PTHR48083:SF13">
    <property type="entry name" value="ACYL-COA DEHYDROGENASE FAMILY MEMBER 11"/>
    <property type="match status" value="1"/>
</dbReference>
<evidence type="ECO:0000259" key="8">
    <source>
        <dbReference type="Pfam" id="PF00441"/>
    </source>
</evidence>
<dbReference type="Pfam" id="PF00441">
    <property type="entry name" value="Acyl-CoA_dh_1"/>
    <property type="match status" value="1"/>
</dbReference>
<dbReference type="SUPFAM" id="SSF56645">
    <property type="entry name" value="Acyl-CoA dehydrogenase NM domain-like"/>
    <property type="match status" value="1"/>
</dbReference>
<dbReference type="Gene3D" id="1.10.540.10">
    <property type="entry name" value="Acyl-CoA dehydrogenase/oxidase, N-terminal domain"/>
    <property type="match status" value="1"/>
</dbReference>
<dbReference type="Pfam" id="PF02771">
    <property type="entry name" value="Acyl-CoA_dh_N"/>
    <property type="match status" value="1"/>
</dbReference>
<evidence type="ECO:0000313" key="11">
    <source>
        <dbReference type="EMBL" id="PJZ25271.1"/>
    </source>
</evidence>
<dbReference type="AlphaFoldDB" id="A0A2M9XC27"/>
<dbReference type="Pfam" id="PF02770">
    <property type="entry name" value="Acyl-CoA_dh_M"/>
    <property type="match status" value="1"/>
</dbReference>
<keyword evidence="5 7" id="KW-0274">FAD</keyword>
<feature type="domain" description="Acyl-CoA dehydrogenase/oxidase C-terminal" evidence="8">
    <location>
        <begin position="236"/>
        <end position="384"/>
    </location>
</feature>
<dbReference type="GO" id="GO:0005737">
    <property type="term" value="C:cytoplasm"/>
    <property type="evidence" value="ECO:0007669"/>
    <property type="project" value="TreeGrafter"/>
</dbReference>
<dbReference type="EMBL" id="NPDN01000005">
    <property type="protein sequence ID" value="PJZ25271.1"/>
    <property type="molecule type" value="Genomic_DNA"/>
</dbReference>
<evidence type="ECO:0000256" key="1">
    <source>
        <dbReference type="ARBA" id="ARBA00001974"/>
    </source>
</evidence>
<dbReference type="Gene3D" id="1.20.140.10">
    <property type="entry name" value="Butyryl-CoA Dehydrogenase, subunit A, domain 3"/>
    <property type="match status" value="1"/>
</dbReference>
<protein>
    <submittedName>
        <fullName evidence="11">Acyl-CoA dehydrogenase</fullName>
    </submittedName>
</protein>
<comment type="similarity">
    <text evidence="2 7">Belongs to the acyl-CoA dehydrogenase family.</text>
</comment>
<keyword evidence="4 7" id="KW-0285">Flavoprotein</keyword>
<keyword evidence="12" id="KW-1185">Reference proteome</keyword>
<evidence type="ECO:0000256" key="3">
    <source>
        <dbReference type="ARBA" id="ARBA00011738"/>
    </source>
</evidence>
<dbReference type="InterPro" id="IPR036250">
    <property type="entry name" value="AcylCo_DH-like_C"/>
</dbReference>
<evidence type="ECO:0000259" key="9">
    <source>
        <dbReference type="Pfam" id="PF02770"/>
    </source>
</evidence>
<comment type="subunit">
    <text evidence="3">Homodimer.</text>
</comment>
<dbReference type="InterPro" id="IPR046373">
    <property type="entry name" value="Acyl-CoA_Oxase/DH_mid-dom_sf"/>
</dbReference>
<proteinExistence type="inferred from homology"/>
<organism evidence="11 12">
    <name type="scientific">Leptospira hartskeerlii</name>
    <dbReference type="NCBI Taxonomy" id="2023177"/>
    <lineage>
        <taxon>Bacteria</taxon>
        <taxon>Pseudomonadati</taxon>
        <taxon>Spirochaetota</taxon>
        <taxon>Spirochaetia</taxon>
        <taxon>Leptospirales</taxon>
        <taxon>Leptospiraceae</taxon>
        <taxon>Leptospira</taxon>
    </lineage>
</organism>
<dbReference type="GO" id="GO:0033539">
    <property type="term" value="P:fatty acid beta-oxidation using acyl-CoA dehydrogenase"/>
    <property type="evidence" value="ECO:0007669"/>
    <property type="project" value="TreeGrafter"/>
</dbReference>
<feature type="domain" description="Acyl-CoA dehydrogenase/oxidase N-terminal" evidence="10">
    <location>
        <begin position="7"/>
        <end position="124"/>
    </location>
</feature>
<dbReference type="InterPro" id="IPR006091">
    <property type="entry name" value="Acyl-CoA_Oxase/DH_mid-dom"/>
</dbReference>
<name>A0A2M9XC27_9LEPT</name>
<evidence type="ECO:0000313" key="12">
    <source>
        <dbReference type="Proteomes" id="UP000232196"/>
    </source>
</evidence>
<dbReference type="OrthoDB" id="9802447at2"/>
<evidence type="ECO:0000256" key="5">
    <source>
        <dbReference type="ARBA" id="ARBA00022827"/>
    </source>
</evidence>
<feature type="domain" description="Acyl-CoA oxidase/dehydrogenase middle" evidence="9">
    <location>
        <begin position="128"/>
        <end position="224"/>
    </location>
</feature>
<dbReference type="InterPro" id="IPR037069">
    <property type="entry name" value="AcylCoA_DH/ox_N_sf"/>
</dbReference>